<dbReference type="Pfam" id="PF01381">
    <property type="entry name" value="HTH_3"/>
    <property type="match status" value="1"/>
</dbReference>
<dbReference type="PANTHER" id="PTHR46797">
    <property type="entry name" value="HTH-TYPE TRANSCRIPTIONAL REGULATOR"/>
    <property type="match status" value="1"/>
</dbReference>
<dbReference type="InterPro" id="IPR010982">
    <property type="entry name" value="Lambda_DNA-bd_dom_sf"/>
</dbReference>
<accession>A0ABR7U3M1</accession>
<dbReference type="InterPro" id="IPR050807">
    <property type="entry name" value="TransReg_Diox_bact_type"/>
</dbReference>
<dbReference type="EMBL" id="JAATTO010000012">
    <property type="protein sequence ID" value="MBC9978611.1"/>
    <property type="molecule type" value="Genomic_DNA"/>
</dbReference>
<dbReference type="RefSeq" id="WP_188102787.1">
    <property type="nucleotide sequence ID" value="NZ_JAANIH010000028.1"/>
</dbReference>
<reference evidence="3 4" key="1">
    <citation type="journal article" date="2020" name="Arch. Microbiol.">
        <title>Bradyrhizobium campsiandrae sp. nov., a nitrogen-fixing bacterial strain isolated from a native leguminous tree from the Amazon adapted to flooded conditions.</title>
        <authorList>
            <person name="Cabral Michel D."/>
            <person name="Martins da Costa E."/>
            <person name="Azarias Guimaraes A."/>
            <person name="Soares de Carvalho T."/>
            <person name="Santos de Castro Caputo P."/>
            <person name="Willems A."/>
            <person name="de Souza Moreira F.M."/>
        </authorList>
    </citation>
    <scope>NUCLEOTIDE SEQUENCE [LARGE SCALE GENOMIC DNA]</scope>
    <source>
        <strain evidence="4">INPA 384B</strain>
    </source>
</reference>
<organism evidence="3 4">
    <name type="scientific">Bradyrhizobium campsiandrae</name>
    <dbReference type="NCBI Taxonomy" id="1729892"/>
    <lineage>
        <taxon>Bacteria</taxon>
        <taxon>Pseudomonadati</taxon>
        <taxon>Pseudomonadota</taxon>
        <taxon>Alphaproteobacteria</taxon>
        <taxon>Hyphomicrobiales</taxon>
        <taxon>Nitrobacteraceae</taxon>
        <taxon>Bradyrhizobium</taxon>
    </lineage>
</organism>
<proteinExistence type="predicted"/>
<evidence type="ECO:0000313" key="3">
    <source>
        <dbReference type="EMBL" id="MBC9978611.1"/>
    </source>
</evidence>
<feature type="domain" description="HTH cro/C1-type" evidence="2">
    <location>
        <begin position="25"/>
        <end position="79"/>
    </location>
</feature>
<dbReference type="Proteomes" id="UP000639516">
    <property type="component" value="Unassembled WGS sequence"/>
</dbReference>
<dbReference type="Gene3D" id="1.10.260.40">
    <property type="entry name" value="lambda repressor-like DNA-binding domains"/>
    <property type="match status" value="1"/>
</dbReference>
<sequence length="86" mass="9546">MARSGFGERFPTRSSQIAKALGRNVRRLRKDRGWTQDELAAKLNVEQTAVSLIENARANPTLETLEAIAVCLGVKFAELFEARATK</sequence>
<evidence type="ECO:0000256" key="1">
    <source>
        <dbReference type="ARBA" id="ARBA00023125"/>
    </source>
</evidence>
<name>A0ABR7U3M1_9BRAD</name>
<dbReference type="SMART" id="SM00530">
    <property type="entry name" value="HTH_XRE"/>
    <property type="match status" value="1"/>
</dbReference>
<gene>
    <name evidence="3" type="ORF">HA482_10320</name>
</gene>
<dbReference type="CDD" id="cd00093">
    <property type="entry name" value="HTH_XRE"/>
    <property type="match status" value="1"/>
</dbReference>
<dbReference type="PANTHER" id="PTHR46797:SF1">
    <property type="entry name" value="METHYLPHOSPHONATE SYNTHASE"/>
    <property type="match status" value="1"/>
</dbReference>
<evidence type="ECO:0000313" key="4">
    <source>
        <dbReference type="Proteomes" id="UP000639516"/>
    </source>
</evidence>
<keyword evidence="1" id="KW-0238">DNA-binding</keyword>
<evidence type="ECO:0000259" key="2">
    <source>
        <dbReference type="PROSITE" id="PS50943"/>
    </source>
</evidence>
<comment type="caution">
    <text evidence="3">The sequence shown here is derived from an EMBL/GenBank/DDBJ whole genome shotgun (WGS) entry which is preliminary data.</text>
</comment>
<dbReference type="InterPro" id="IPR001387">
    <property type="entry name" value="Cro/C1-type_HTH"/>
</dbReference>
<protein>
    <submittedName>
        <fullName evidence="3">Helix-turn-helix transcriptional regulator</fullName>
    </submittedName>
</protein>
<dbReference type="SUPFAM" id="SSF47413">
    <property type="entry name" value="lambda repressor-like DNA-binding domains"/>
    <property type="match status" value="1"/>
</dbReference>
<dbReference type="PROSITE" id="PS50943">
    <property type="entry name" value="HTH_CROC1"/>
    <property type="match status" value="1"/>
</dbReference>
<keyword evidence="4" id="KW-1185">Reference proteome</keyword>